<evidence type="ECO:0000313" key="2">
    <source>
        <dbReference type="Proteomes" id="UP000789759"/>
    </source>
</evidence>
<name>A0A9N9PN24_9GLOM</name>
<dbReference type="EMBL" id="CAJVQA010080789">
    <property type="protein sequence ID" value="CAG8837232.1"/>
    <property type="molecule type" value="Genomic_DNA"/>
</dbReference>
<dbReference type="OrthoDB" id="2444517at2759"/>
<proteinExistence type="predicted"/>
<organism evidence="1 2">
    <name type="scientific">Cetraspora pellucida</name>
    <dbReference type="NCBI Taxonomy" id="1433469"/>
    <lineage>
        <taxon>Eukaryota</taxon>
        <taxon>Fungi</taxon>
        <taxon>Fungi incertae sedis</taxon>
        <taxon>Mucoromycota</taxon>
        <taxon>Glomeromycotina</taxon>
        <taxon>Glomeromycetes</taxon>
        <taxon>Diversisporales</taxon>
        <taxon>Gigasporaceae</taxon>
        <taxon>Cetraspora</taxon>
    </lineage>
</organism>
<dbReference type="AlphaFoldDB" id="A0A9N9PN24"/>
<accession>A0A9N9PN24</accession>
<sequence length="47" mass="5445">EHFTDVVKTKVKEKYNNLVVIPNSLTSVYQLLDVSINYPFKVALCHH</sequence>
<gene>
    <name evidence="1" type="ORF">CPELLU_LOCUS21525</name>
</gene>
<dbReference type="Proteomes" id="UP000789759">
    <property type="component" value="Unassembled WGS sequence"/>
</dbReference>
<evidence type="ECO:0000313" key="1">
    <source>
        <dbReference type="EMBL" id="CAG8837232.1"/>
    </source>
</evidence>
<protein>
    <submittedName>
        <fullName evidence="1">24533_t:CDS:1</fullName>
    </submittedName>
</protein>
<comment type="caution">
    <text evidence="1">The sequence shown here is derived from an EMBL/GenBank/DDBJ whole genome shotgun (WGS) entry which is preliminary data.</text>
</comment>
<feature type="non-terminal residue" evidence="1">
    <location>
        <position position="1"/>
    </location>
</feature>
<reference evidence="1" key="1">
    <citation type="submission" date="2021-06" db="EMBL/GenBank/DDBJ databases">
        <authorList>
            <person name="Kallberg Y."/>
            <person name="Tangrot J."/>
            <person name="Rosling A."/>
        </authorList>
    </citation>
    <scope>NUCLEOTIDE SEQUENCE</scope>
    <source>
        <strain evidence="1">FL966</strain>
    </source>
</reference>
<keyword evidence="2" id="KW-1185">Reference proteome</keyword>